<evidence type="ECO:0000256" key="1">
    <source>
        <dbReference type="ARBA" id="ARBA00023125"/>
    </source>
</evidence>
<keyword evidence="2" id="KW-0812">Transmembrane</keyword>
<reference evidence="4 5" key="1">
    <citation type="submission" date="2015-10" db="EMBL/GenBank/DDBJ databases">
        <title>Erysipelothrix larvae sp. LV19 isolated from the larval gut of the rhinoceros beetle, Trypoxylus dichotomus.</title>
        <authorList>
            <person name="Lim S."/>
            <person name="Kim B.-C."/>
        </authorList>
    </citation>
    <scope>NUCLEOTIDE SEQUENCE [LARGE SCALE GENOMIC DNA]</scope>
    <source>
        <strain evidence="4 5">LV19</strain>
    </source>
</reference>
<dbReference type="EMBL" id="CP013213">
    <property type="protein sequence ID" value="AMC92624.1"/>
    <property type="molecule type" value="Genomic_DNA"/>
</dbReference>
<organism evidence="4 5">
    <name type="scientific">Erysipelothrix larvae</name>
    <dbReference type="NCBI Taxonomy" id="1514105"/>
    <lineage>
        <taxon>Bacteria</taxon>
        <taxon>Bacillati</taxon>
        <taxon>Bacillota</taxon>
        <taxon>Erysipelotrichia</taxon>
        <taxon>Erysipelotrichales</taxon>
        <taxon>Erysipelotrichaceae</taxon>
        <taxon>Erysipelothrix</taxon>
    </lineage>
</organism>
<dbReference type="PANTHER" id="PTHR46558:SF13">
    <property type="entry name" value="HTH-TYPE TRANSCRIPTIONAL REGULATOR IMMR"/>
    <property type="match status" value="1"/>
</dbReference>
<dbReference type="Gene3D" id="1.10.260.40">
    <property type="entry name" value="lambda repressor-like DNA-binding domains"/>
    <property type="match status" value="1"/>
</dbReference>
<dbReference type="Proteomes" id="UP000063781">
    <property type="component" value="Chromosome"/>
</dbReference>
<dbReference type="PROSITE" id="PS50943">
    <property type="entry name" value="HTH_CROC1"/>
    <property type="match status" value="1"/>
</dbReference>
<protein>
    <recommendedName>
        <fullName evidence="3">HTH cro/C1-type domain-containing protein</fullName>
    </recommendedName>
</protein>
<dbReference type="Pfam" id="PF01381">
    <property type="entry name" value="HTH_3"/>
    <property type="match status" value="1"/>
</dbReference>
<dbReference type="InterPro" id="IPR001387">
    <property type="entry name" value="Cro/C1-type_HTH"/>
</dbReference>
<feature type="transmembrane region" description="Helical" evidence="2">
    <location>
        <begin position="138"/>
        <end position="158"/>
    </location>
</feature>
<sequence length="185" mass="21718">MNLGENLRQVRLEKKLTQEDVSKVMFVTRQTISRWEQNKTMPNVYVLEELSRLYEVPIDRFYDSTREMSDTNKEEKVMKNINYYALFGSLFFNIFLFSGVAITVATLLLSYWLIVLTFIASPFILLFVNVTGMQAFDWVNTLFALIVFPIGLINIRIAKKFTGYIIEMFIKYCKFNMKSVFNTSI</sequence>
<evidence type="ECO:0000259" key="3">
    <source>
        <dbReference type="PROSITE" id="PS50943"/>
    </source>
</evidence>
<dbReference type="SMART" id="SM00530">
    <property type="entry name" value="HTH_XRE"/>
    <property type="match status" value="1"/>
</dbReference>
<feature type="transmembrane region" description="Helical" evidence="2">
    <location>
        <begin position="83"/>
        <end position="105"/>
    </location>
</feature>
<gene>
    <name evidence="4" type="ORF">AOC36_01020</name>
</gene>
<dbReference type="STRING" id="1514105.AOC36_01020"/>
<proteinExistence type="predicted"/>
<dbReference type="SUPFAM" id="SSF47413">
    <property type="entry name" value="lambda repressor-like DNA-binding domains"/>
    <property type="match status" value="1"/>
</dbReference>
<keyword evidence="1" id="KW-0238">DNA-binding</keyword>
<dbReference type="PANTHER" id="PTHR46558">
    <property type="entry name" value="TRACRIPTIONAL REGULATORY PROTEIN-RELATED-RELATED"/>
    <property type="match status" value="1"/>
</dbReference>
<keyword evidence="5" id="KW-1185">Reference proteome</keyword>
<feature type="transmembrane region" description="Helical" evidence="2">
    <location>
        <begin position="111"/>
        <end position="131"/>
    </location>
</feature>
<keyword evidence="2" id="KW-0472">Membrane</keyword>
<accession>A0A0X8GYL6</accession>
<feature type="domain" description="HTH cro/C1-type" evidence="3">
    <location>
        <begin position="7"/>
        <end position="61"/>
    </location>
</feature>
<dbReference type="CDD" id="cd00093">
    <property type="entry name" value="HTH_XRE"/>
    <property type="match status" value="1"/>
</dbReference>
<dbReference type="InterPro" id="IPR010982">
    <property type="entry name" value="Lambda_DNA-bd_dom_sf"/>
</dbReference>
<dbReference type="OrthoDB" id="9801008at2"/>
<dbReference type="GO" id="GO:0003677">
    <property type="term" value="F:DNA binding"/>
    <property type="evidence" value="ECO:0007669"/>
    <property type="project" value="UniProtKB-KW"/>
</dbReference>
<keyword evidence="2" id="KW-1133">Transmembrane helix</keyword>
<dbReference type="AlphaFoldDB" id="A0A0X8GYL6"/>
<dbReference type="KEGG" id="erl:AOC36_01020"/>
<evidence type="ECO:0000313" key="4">
    <source>
        <dbReference type="EMBL" id="AMC92624.1"/>
    </source>
</evidence>
<name>A0A0X8GYL6_9FIRM</name>
<evidence type="ECO:0000256" key="2">
    <source>
        <dbReference type="SAM" id="Phobius"/>
    </source>
</evidence>
<evidence type="ECO:0000313" key="5">
    <source>
        <dbReference type="Proteomes" id="UP000063781"/>
    </source>
</evidence>
<dbReference type="RefSeq" id="WP_067630165.1">
    <property type="nucleotide sequence ID" value="NZ_CP013213.1"/>
</dbReference>